<sequence>MGDLGLLARGVVAHHPVGPQLAVEAFDPFQVDLEQHGRGDFTVSEHPGLGGCSGEGKIGRVHCRSVSRCTNRQIGHPRPARRGQARPPPPEQYRGDMSCVFCAIAAGEAPAIRIYEDDNCLAILDIRPFTRGHTLVLPKKHTVDLTDTPPETLAQMATIGQRIAKAARATELADATNIGINDGSAAFQTVFHIHLHVLPRRDGGKLSVAKGLLLRRDNDREATGRILRDALARIEASQ</sequence>
<keyword evidence="7" id="KW-1185">Reference proteome</keyword>
<proteinExistence type="predicted"/>
<dbReference type="InterPro" id="IPR039384">
    <property type="entry name" value="HINT"/>
</dbReference>
<dbReference type="EMBL" id="AP026367">
    <property type="protein sequence ID" value="BDN81453.1"/>
    <property type="molecule type" value="Genomic_DNA"/>
</dbReference>
<evidence type="ECO:0000313" key="7">
    <source>
        <dbReference type="Proteomes" id="UP001058626"/>
    </source>
</evidence>
<evidence type="ECO:0000256" key="4">
    <source>
        <dbReference type="SAM" id="MobiDB-lite"/>
    </source>
</evidence>
<dbReference type="PANTHER" id="PTHR46648:SF1">
    <property type="entry name" value="ADENOSINE 5'-MONOPHOSPHORAMIDASE HNT1"/>
    <property type="match status" value="1"/>
</dbReference>
<reference evidence="6" key="1">
    <citation type="submission" date="2022-06" db="EMBL/GenBank/DDBJ databases">
        <title>Complete genome sequence of Mycobacterium pseudoshottsii NJB1907-Z4.</title>
        <authorList>
            <person name="Komine T."/>
            <person name="Fukano H."/>
            <person name="Wada S."/>
        </authorList>
    </citation>
    <scope>NUCLEOTIDE SEQUENCE</scope>
    <source>
        <strain evidence="6">NJB1907-Z4</strain>
    </source>
</reference>
<dbReference type="Proteomes" id="UP001058626">
    <property type="component" value="Chromosome"/>
</dbReference>
<feature type="active site" description="Tele-AMP-histidine intermediate" evidence="1">
    <location>
        <position position="194"/>
    </location>
</feature>
<dbReference type="AlphaFoldDB" id="A0A9N7LQ06"/>
<feature type="short sequence motif" description="Histidine triad motif" evidence="2 3">
    <location>
        <begin position="192"/>
        <end position="196"/>
    </location>
</feature>
<feature type="domain" description="HIT" evidence="5">
    <location>
        <begin position="100"/>
        <end position="208"/>
    </location>
</feature>
<dbReference type="SUPFAM" id="SSF54197">
    <property type="entry name" value="HIT-like"/>
    <property type="match status" value="1"/>
</dbReference>
<dbReference type="InterPro" id="IPR011146">
    <property type="entry name" value="HIT-like"/>
</dbReference>
<dbReference type="GO" id="GO:0003824">
    <property type="term" value="F:catalytic activity"/>
    <property type="evidence" value="ECO:0007669"/>
    <property type="project" value="InterPro"/>
</dbReference>
<dbReference type="InterPro" id="IPR036265">
    <property type="entry name" value="HIT-like_sf"/>
</dbReference>
<dbReference type="Pfam" id="PF01230">
    <property type="entry name" value="HIT"/>
    <property type="match status" value="1"/>
</dbReference>
<evidence type="ECO:0000256" key="2">
    <source>
        <dbReference type="PIRSR" id="PIRSR601310-3"/>
    </source>
</evidence>
<dbReference type="PROSITE" id="PS00892">
    <property type="entry name" value="HIT_1"/>
    <property type="match status" value="1"/>
</dbReference>
<dbReference type="Gene3D" id="3.30.428.10">
    <property type="entry name" value="HIT-like"/>
    <property type="match status" value="1"/>
</dbReference>
<dbReference type="PRINTS" id="PR00332">
    <property type="entry name" value="HISTRIAD"/>
</dbReference>
<evidence type="ECO:0000256" key="1">
    <source>
        <dbReference type="PIRSR" id="PIRSR601310-1"/>
    </source>
</evidence>
<name>A0A9N7LQ06_9MYCO</name>
<dbReference type="InterPro" id="IPR001310">
    <property type="entry name" value="Histidine_triad_HIT"/>
</dbReference>
<evidence type="ECO:0000256" key="3">
    <source>
        <dbReference type="PROSITE-ProRule" id="PRU00464"/>
    </source>
</evidence>
<protein>
    <recommendedName>
        <fullName evidence="5">HIT domain-containing protein</fullName>
    </recommendedName>
</protein>
<gene>
    <name evidence="6" type="ORF">NJB1907Z4_C16680</name>
</gene>
<dbReference type="PROSITE" id="PS51084">
    <property type="entry name" value="HIT_2"/>
    <property type="match status" value="1"/>
</dbReference>
<dbReference type="PANTHER" id="PTHR46648">
    <property type="entry name" value="HIT FAMILY PROTEIN 1"/>
    <property type="match status" value="1"/>
</dbReference>
<dbReference type="GO" id="GO:0009117">
    <property type="term" value="P:nucleotide metabolic process"/>
    <property type="evidence" value="ECO:0007669"/>
    <property type="project" value="TreeGrafter"/>
</dbReference>
<feature type="region of interest" description="Disordered" evidence="4">
    <location>
        <begin position="72"/>
        <end position="92"/>
    </location>
</feature>
<evidence type="ECO:0000259" key="5">
    <source>
        <dbReference type="PROSITE" id="PS51084"/>
    </source>
</evidence>
<accession>A0A9N7LQ06</accession>
<dbReference type="CDD" id="cd01277">
    <property type="entry name" value="HINT_subgroup"/>
    <property type="match status" value="1"/>
</dbReference>
<evidence type="ECO:0000313" key="6">
    <source>
        <dbReference type="EMBL" id="BDN81453.1"/>
    </source>
</evidence>
<organism evidence="6 7">
    <name type="scientific">Mycobacterium pseudoshottsii</name>
    <dbReference type="NCBI Taxonomy" id="265949"/>
    <lineage>
        <taxon>Bacteria</taxon>
        <taxon>Bacillati</taxon>
        <taxon>Actinomycetota</taxon>
        <taxon>Actinomycetes</taxon>
        <taxon>Mycobacteriales</taxon>
        <taxon>Mycobacteriaceae</taxon>
        <taxon>Mycobacterium</taxon>
        <taxon>Mycobacterium ulcerans group</taxon>
    </lineage>
</organism>
<dbReference type="InterPro" id="IPR019808">
    <property type="entry name" value="Histidine_triad_CS"/>
</dbReference>